<dbReference type="GO" id="GO:0016787">
    <property type="term" value="F:hydrolase activity"/>
    <property type="evidence" value="ECO:0007669"/>
    <property type="project" value="UniProtKB-ARBA"/>
</dbReference>
<dbReference type="SUPFAM" id="SSF53649">
    <property type="entry name" value="Alkaline phosphatase-like"/>
    <property type="match status" value="1"/>
</dbReference>
<dbReference type="InterPro" id="IPR017850">
    <property type="entry name" value="Alkaline_phosphatase_core_sf"/>
</dbReference>
<accession>A0A1R1LQ85</accession>
<dbReference type="OrthoDB" id="9779267at2"/>
<dbReference type="Proteomes" id="UP000187085">
    <property type="component" value="Unassembled WGS sequence"/>
</dbReference>
<evidence type="ECO:0000313" key="1">
    <source>
        <dbReference type="EMBL" id="OMH29700.1"/>
    </source>
</evidence>
<name>A0A1R1LQ85_9MICC</name>
<dbReference type="STRING" id="554083.BKD30_00140"/>
<dbReference type="EMBL" id="MRDE01000002">
    <property type="protein sequence ID" value="OMH29700.1"/>
    <property type="molecule type" value="Genomic_DNA"/>
</dbReference>
<sequence length="400" mass="42202">MEGLAGPPDYERRAVSAVFTSAAAAVGVPGFTDTLGLPAASRVCVFMVDGMGHDQLTRRSGHAPVLRSLLAGDHGATTRVIDAAFPSTTAASLAALGTGLAPGRHGLVGYDVLDPDRDIVVNMLGGWDPAIDPARWQPHPTVFERAAAHVPVSTVSQARFEHSGMTRAALRGARFRPASTLQAATTVATEALAPAGPHLLYLYANDLDKAGHRYGVNSPAWEHALEEIDGAVGRLLARLPRGTVLLITADHGMVDVDEAHRIDVSADPGLMSGVRHTAGEPRLLQLYLAPTADPAEVTARWRERFGRVAWVTDRQSLIESSHLGPVDPDVLPRIGDVLVAAREPVAFYDRARVGDGPMRMVGQHGSWTGAERRVPLITVVAGGTASAGSAGKDSRGSRRG</sequence>
<dbReference type="PANTHER" id="PTHR10151">
    <property type="entry name" value="ECTONUCLEOTIDE PYROPHOSPHATASE/PHOSPHODIESTERASE"/>
    <property type="match status" value="1"/>
</dbReference>
<dbReference type="InterPro" id="IPR002591">
    <property type="entry name" value="Phosphodiest/P_Trfase"/>
</dbReference>
<reference evidence="1 2" key="1">
    <citation type="submission" date="2016-12" db="EMBL/GenBank/DDBJ databases">
        <title>Draft genome of Tersicoccus phoenicis 1P05MA.</title>
        <authorList>
            <person name="Nakajima Y."/>
            <person name="Yoshizawa S."/>
            <person name="Nakamura K."/>
            <person name="Ogura Y."/>
            <person name="Hayashi T."/>
            <person name="Kogure K."/>
        </authorList>
    </citation>
    <scope>NUCLEOTIDE SEQUENCE [LARGE SCALE GENOMIC DNA]</scope>
    <source>
        <strain evidence="1 2">1p05MA</strain>
    </source>
</reference>
<proteinExistence type="predicted"/>
<protein>
    <submittedName>
        <fullName evidence="1">Alkaline phosphatase family protein</fullName>
    </submittedName>
</protein>
<dbReference type="Pfam" id="PF01663">
    <property type="entry name" value="Phosphodiest"/>
    <property type="match status" value="1"/>
</dbReference>
<dbReference type="PANTHER" id="PTHR10151:SF120">
    <property type="entry name" value="BIS(5'-ADENOSYL)-TRIPHOSPHATASE"/>
    <property type="match status" value="1"/>
</dbReference>
<organism evidence="1 2">
    <name type="scientific">Tersicoccus phoenicis</name>
    <dbReference type="NCBI Taxonomy" id="554083"/>
    <lineage>
        <taxon>Bacteria</taxon>
        <taxon>Bacillati</taxon>
        <taxon>Actinomycetota</taxon>
        <taxon>Actinomycetes</taxon>
        <taxon>Micrococcales</taxon>
        <taxon>Micrococcaceae</taxon>
        <taxon>Tersicoccus</taxon>
    </lineage>
</organism>
<dbReference type="Gene3D" id="3.40.720.10">
    <property type="entry name" value="Alkaline Phosphatase, subunit A"/>
    <property type="match status" value="1"/>
</dbReference>
<evidence type="ECO:0000313" key="2">
    <source>
        <dbReference type="Proteomes" id="UP000187085"/>
    </source>
</evidence>
<gene>
    <name evidence="1" type="ORF">BKD30_00140</name>
</gene>
<keyword evidence="2" id="KW-1185">Reference proteome</keyword>
<dbReference type="AlphaFoldDB" id="A0A1R1LQ85"/>
<comment type="caution">
    <text evidence="1">The sequence shown here is derived from an EMBL/GenBank/DDBJ whole genome shotgun (WGS) entry which is preliminary data.</text>
</comment>